<protein>
    <submittedName>
        <fullName evidence="1">Uncharacterized protein</fullName>
    </submittedName>
</protein>
<gene>
    <name evidence="1" type="ORF">S01H4_45974</name>
</gene>
<dbReference type="EMBL" id="BART01025638">
    <property type="protein sequence ID" value="GAH03210.1"/>
    <property type="molecule type" value="Genomic_DNA"/>
</dbReference>
<proteinExistence type="predicted"/>
<reference evidence="1" key="1">
    <citation type="journal article" date="2014" name="Front. Microbiol.">
        <title>High frequency of phylogenetically diverse reductive dehalogenase-homologous genes in deep subseafloor sedimentary metagenomes.</title>
        <authorList>
            <person name="Kawai M."/>
            <person name="Futagami T."/>
            <person name="Toyoda A."/>
            <person name="Takaki Y."/>
            <person name="Nishi S."/>
            <person name="Hori S."/>
            <person name="Arai W."/>
            <person name="Tsubouchi T."/>
            <person name="Morono Y."/>
            <person name="Uchiyama I."/>
            <person name="Ito T."/>
            <person name="Fujiyama A."/>
            <person name="Inagaki F."/>
            <person name="Takami H."/>
        </authorList>
    </citation>
    <scope>NUCLEOTIDE SEQUENCE</scope>
    <source>
        <strain evidence="1">Expedition CK06-06</strain>
    </source>
</reference>
<name>X1D4K9_9ZZZZ</name>
<accession>X1D4K9</accession>
<evidence type="ECO:0000313" key="1">
    <source>
        <dbReference type="EMBL" id="GAH03210.1"/>
    </source>
</evidence>
<sequence length="40" mass="4616">VFFAEKSTEISTMTVLRLDDNEKGINVLKEHGFEVVEDFK</sequence>
<dbReference type="AlphaFoldDB" id="X1D4K9"/>
<organism evidence="1">
    <name type="scientific">marine sediment metagenome</name>
    <dbReference type="NCBI Taxonomy" id="412755"/>
    <lineage>
        <taxon>unclassified sequences</taxon>
        <taxon>metagenomes</taxon>
        <taxon>ecological metagenomes</taxon>
    </lineage>
</organism>
<comment type="caution">
    <text evidence="1">The sequence shown here is derived from an EMBL/GenBank/DDBJ whole genome shotgun (WGS) entry which is preliminary data.</text>
</comment>
<feature type="non-terminal residue" evidence="1">
    <location>
        <position position="1"/>
    </location>
</feature>